<accession>W1XKI0</accession>
<protein>
    <submittedName>
        <fullName evidence="1">Uncharacterized protein</fullName>
    </submittedName>
</protein>
<dbReference type="EMBL" id="AZMM01014830">
    <property type="protein sequence ID" value="ETJ30656.1"/>
    <property type="molecule type" value="Genomic_DNA"/>
</dbReference>
<dbReference type="AlphaFoldDB" id="W1XKI0"/>
<name>W1XKI0_9ZZZZ</name>
<gene>
    <name evidence="1" type="ORF">Q604_UNBC14830G0001</name>
</gene>
<organism evidence="1">
    <name type="scientific">human gut metagenome</name>
    <dbReference type="NCBI Taxonomy" id="408170"/>
    <lineage>
        <taxon>unclassified sequences</taxon>
        <taxon>metagenomes</taxon>
        <taxon>organismal metagenomes</taxon>
    </lineage>
</organism>
<feature type="non-terminal residue" evidence="1">
    <location>
        <position position="1"/>
    </location>
</feature>
<sequence length="25" mass="2821">DIVHDILKGGEFGKESKNLSNFYPL</sequence>
<evidence type="ECO:0000313" key="1">
    <source>
        <dbReference type="EMBL" id="ETJ30656.1"/>
    </source>
</evidence>
<comment type="caution">
    <text evidence="1">The sequence shown here is derived from an EMBL/GenBank/DDBJ whole genome shotgun (WGS) entry which is preliminary data.</text>
</comment>
<reference evidence="1" key="1">
    <citation type="submission" date="2013-12" db="EMBL/GenBank/DDBJ databases">
        <title>A Varibaculum cambriense genome reconstructed from a premature infant gut community with otherwise low bacterial novelty that shifts toward anaerobic metabolism during the third week of life.</title>
        <authorList>
            <person name="Brown C.T."/>
            <person name="Sharon I."/>
            <person name="Thomas B.C."/>
            <person name="Castelle C.J."/>
            <person name="Morowitz M.J."/>
            <person name="Banfield J.F."/>
        </authorList>
    </citation>
    <scope>NUCLEOTIDE SEQUENCE</scope>
</reference>
<proteinExistence type="predicted"/>